<evidence type="ECO:0000313" key="1">
    <source>
        <dbReference type="EMBL" id="TDR94194.1"/>
    </source>
</evidence>
<reference evidence="1 2" key="1">
    <citation type="submission" date="2019-03" db="EMBL/GenBank/DDBJ databases">
        <title>Genomic Encyclopedia of Type Strains, Phase IV (KMG-IV): sequencing the most valuable type-strain genomes for metagenomic binning, comparative biology and taxonomic classification.</title>
        <authorList>
            <person name="Goeker M."/>
        </authorList>
    </citation>
    <scope>NUCLEOTIDE SEQUENCE [LARGE SCALE GENOMIC DNA]</scope>
    <source>
        <strain evidence="1 2">DSM 25903</strain>
    </source>
</reference>
<name>A0A4R7C6I9_9HYPH</name>
<dbReference type="InterPro" id="IPR006448">
    <property type="entry name" value="Phage_term_ssu_P27"/>
</dbReference>
<proteinExistence type="predicted"/>
<organism evidence="1 2">
    <name type="scientific">Enterovirga rhinocerotis</name>
    <dbReference type="NCBI Taxonomy" id="1339210"/>
    <lineage>
        <taxon>Bacteria</taxon>
        <taxon>Pseudomonadati</taxon>
        <taxon>Pseudomonadota</taxon>
        <taxon>Alphaproteobacteria</taxon>
        <taxon>Hyphomicrobiales</taxon>
        <taxon>Methylobacteriaceae</taxon>
        <taxon>Enterovirga</taxon>
    </lineage>
</organism>
<dbReference type="RefSeq" id="WP_166652376.1">
    <property type="nucleotide sequence ID" value="NZ_SNZR01000011.1"/>
</dbReference>
<dbReference type="EMBL" id="SNZR01000011">
    <property type="protein sequence ID" value="TDR94194.1"/>
    <property type="molecule type" value="Genomic_DNA"/>
</dbReference>
<dbReference type="Proteomes" id="UP000295122">
    <property type="component" value="Unassembled WGS sequence"/>
</dbReference>
<evidence type="ECO:0000313" key="2">
    <source>
        <dbReference type="Proteomes" id="UP000295122"/>
    </source>
</evidence>
<comment type="caution">
    <text evidence="1">The sequence shown here is derived from an EMBL/GenBank/DDBJ whole genome shotgun (WGS) entry which is preliminary data.</text>
</comment>
<protein>
    <submittedName>
        <fullName evidence="1">P27 family predicted phage terminase small subunit</fullName>
    </submittedName>
</protein>
<accession>A0A4R7C6I9</accession>
<sequence>MAGRKPKPDHLKLITGTAQACRMNPSAPEGSKAPPVAPDWLSERAAEIFEGLVEILGEMGLASGSDTAMLAMLASRIEEVEICTAVIEDAGRVYVSKAETTTGEDGTLVVKQMVRARPEVSMRNEALRHVQSLLAEFGLSPAARSRVSAAGKKEEDEFADF</sequence>
<dbReference type="NCBIfam" id="TIGR01558">
    <property type="entry name" value="sm_term_P27"/>
    <property type="match status" value="1"/>
</dbReference>
<gene>
    <name evidence="1" type="ORF">EV668_1473</name>
</gene>
<keyword evidence="2" id="KW-1185">Reference proteome</keyword>
<dbReference type="Pfam" id="PF05119">
    <property type="entry name" value="Terminase_4"/>
    <property type="match status" value="1"/>
</dbReference>
<dbReference type="AlphaFoldDB" id="A0A4R7C6I9"/>